<protein>
    <submittedName>
        <fullName evidence="1">Uncharacterized protein</fullName>
    </submittedName>
</protein>
<dbReference type="AlphaFoldDB" id="A0A0K2ASJ8"/>
<evidence type="ECO:0000313" key="2">
    <source>
        <dbReference type="Proteomes" id="UP000061018"/>
    </source>
</evidence>
<evidence type="ECO:0000313" key="1">
    <source>
        <dbReference type="EMBL" id="AKZ56085.1"/>
    </source>
</evidence>
<gene>
    <name evidence="1" type="ORF">SAM23877_3036</name>
</gene>
<dbReference type="Proteomes" id="UP000061018">
    <property type="component" value="Chromosome"/>
</dbReference>
<dbReference type="KEGG" id="samb:SAM23877_3036"/>
<name>A0A0K2ASJ8_STRA7</name>
<proteinExistence type="predicted"/>
<sequence>MSLPPGTGISLPLPQLLQHSVQFRSVATNGGGDVALYVKLLQRLMAIELRLSKSDAISVLSNP</sequence>
<organism evidence="1 2">
    <name type="scientific">Streptomyces ambofaciens (strain ATCC 23877 / 3486 / DSM 40053 / JCM 4204 / NBRC 12836 / NRRL B-2516)</name>
    <dbReference type="NCBI Taxonomy" id="278992"/>
    <lineage>
        <taxon>Bacteria</taxon>
        <taxon>Bacillati</taxon>
        <taxon>Actinomycetota</taxon>
        <taxon>Actinomycetes</taxon>
        <taxon>Kitasatosporales</taxon>
        <taxon>Streptomycetaceae</taxon>
        <taxon>Streptomyces</taxon>
    </lineage>
</organism>
<dbReference type="EMBL" id="CP012382">
    <property type="protein sequence ID" value="AKZ56085.1"/>
    <property type="molecule type" value="Genomic_DNA"/>
</dbReference>
<reference evidence="2" key="1">
    <citation type="journal article" date="2015" name="J. Biotechnol.">
        <title>Complete genome sequence of Streptomyces ambofaciens ATCC 23877, the spiramycin producer.</title>
        <authorList>
            <person name="Thibessard A."/>
            <person name="Haas D."/>
            <person name="Gerbaud C."/>
            <person name="Aigle B."/>
            <person name="Lautru S."/>
            <person name="Pernodet J.L."/>
            <person name="Leblond P."/>
        </authorList>
    </citation>
    <scope>NUCLEOTIDE SEQUENCE [LARGE SCALE GENOMIC DNA]</scope>
    <source>
        <strain evidence="2">ATCC 23877 / 3486 / DSM 40053 / JCM 4204 / NBRC 12836 / NRRL B-2516</strain>
    </source>
</reference>
<accession>A0A0K2ASJ8</accession>